<proteinExistence type="predicted"/>
<dbReference type="Proteomes" id="UP001497512">
    <property type="component" value="Chromosome 17"/>
</dbReference>
<organism evidence="1 2">
    <name type="scientific">Sphagnum troendelagicum</name>
    <dbReference type="NCBI Taxonomy" id="128251"/>
    <lineage>
        <taxon>Eukaryota</taxon>
        <taxon>Viridiplantae</taxon>
        <taxon>Streptophyta</taxon>
        <taxon>Embryophyta</taxon>
        <taxon>Bryophyta</taxon>
        <taxon>Sphagnophytina</taxon>
        <taxon>Sphagnopsida</taxon>
        <taxon>Sphagnales</taxon>
        <taxon>Sphagnaceae</taxon>
        <taxon>Sphagnum</taxon>
    </lineage>
</organism>
<gene>
    <name evidence="1" type="ORF">CSSPTR1EN2_LOCUS9262</name>
</gene>
<reference evidence="1" key="1">
    <citation type="submission" date="2024-02" db="EMBL/GenBank/DDBJ databases">
        <authorList>
            <consortium name="ELIXIR-Norway"/>
            <consortium name="Elixir Norway"/>
        </authorList>
    </citation>
    <scope>NUCLEOTIDE SEQUENCE</scope>
</reference>
<evidence type="ECO:0000313" key="1">
    <source>
        <dbReference type="EMBL" id="CAK9208596.1"/>
    </source>
</evidence>
<keyword evidence="2" id="KW-1185">Reference proteome</keyword>
<sequence length="111" mass="12207">MVFERCCTPSCILHEVVEDYLHMPEPHGCYGLMALSVLPNNIQVKKHFKNIGVAADDKYIDPTYMICACLTSASVSILCAALGQNVVHVGSSLERHEPAKPLHVDLTTINE</sequence>
<accession>A0ABP0TYN3</accession>
<evidence type="ECO:0000313" key="2">
    <source>
        <dbReference type="Proteomes" id="UP001497512"/>
    </source>
</evidence>
<dbReference type="EMBL" id="OZ019909">
    <property type="protein sequence ID" value="CAK9208596.1"/>
    <property type="molecule type" value="Genomic_DNA"/>
</dbReference>
<name>A0ABP0TYN3_9BRYO</name>
<protein>
    <submittedName>
        <fullName evidence="1">Uncharacterized protein</fullName>
    </submittedName>
</protein>